<dbReference type="InterPro" id="IPR017459">
    <property type="entry name" value="Glycosyl_Trfase_fam3_N_dom"/>
</dbReference>
<keyword evidence="5" id="KW-1185">Reference proteome</keyword>
<dbReference type="RefSeq" id="WP_092059942.1">
    <property type="nucleotide sequence ID" value="NZ_FOJU01000001.1"/>
</dbReference>
<accession>A0A1I0V5R0</accession>
<dbReference type="PANTHER" id="PTHR43285:SF2">
    <property type="entry name" value="ANTHRANILATE PHOSPHORIBOSYLTRANSFERASE"/>
    <property type="match status" value="1"/>
</dbReference>
<dbReference type="EMBL" id="FOJU01000001">
    <property type="protein sequence ID" value="SFA71592.1"/>
    <property type="molecule type" value="Genomic_DNA"/>
</dbReference>
<keyword evidence="1 4" id="KW-0328">Glycosyltransferase</keyword>
<organism evidence="4 5">
    <name type="scientific">Poseidonocella pacifica</name>
    <dbReference type="NCBI Taxonomy" id="871651"/>
    <lineage>
        <taxon>Bacteria</taxon>
        <taxon>Pseudomonadati</taxon>
        <taxon>Pseudomonadota</taxon>
        <taxon>Alphaproteobacteria</taxon>
        <taxon>Rhodobacterales</taxon>
        <taxon>Roseobacteraceae</taxon>
        <taxon>Poseidonocella</taxon>
    </lineage>
</organism>
<dbReference type="STRING" id="871651.SAMN05421688_0318"/>
<evidence type="ECO:0000313" key="4">
    <source>
        <dbReference type="EMBL" id="SFA71592.1"/>
    </source>
</evidence>
<gene>
    <name evidence="4" type="ORF">SAMN05421688_0318</name>
</gene>
<protein>
    <submittedName>
        <fullName evidence="4">Anthranilate phosphoribosyltransferase</fullName>
    </submittedName>
</protein>
<dbReference type="Pfam" id="PF02885">
    <property type="entry name" value="Glycos_trans_3N"/>
    <property type="match status" value="1"/>
</dbReference>
<dbReference type="Gene3D" id="1.20.970.10">
    <property type="entry name" value="Transferase, Pyrimidine Nucleoside Phosphorylase, Chain C"/>
    <property type="match status" value="1"/>
</dbReference>
<dbReference type="SUPFAM" id="SSF52418">
    <property type="entry name" value="Nucleoside phosphorylase/phosphoribosyltransferase catalytic domain"/>
    <property type="match status" value="1"/>
</dbReference>
<feature type="domain" description="Glycosyl transferase family 3 N-terminal" evidence="3">
    <location>
        <begin position="10"/>
        <end position="63"/>
    </location>
</feature>
<sequence length="318" mass="33711">MSLAPYVRILGRGPGRSRALTQAEAGEAMALIMQGEAEPEAIGALLMLLRMKGETAEEIAGFISGAQSQLPSLPPPDLDWSSYAAGRTRGLPWFLLSARLVALAGHRVLLHGWNAHVGAVRGGLQAAGVPVAVGIDEVGPLLSRQNLAYLPLETVAPKLLALLKLREAFGLRSCMNTVARMLNPGQAEACVQGVFHPSYRLLQADAGALMGLRALTVIKGGGGEFERNPAKPIEAFGLRGGAAWESVYPSLLSATRRMDDGETDPARLAELWVGERVDPFATALVIGTAAIALDTLGVETPEARAQDLWKNRPMTVEA</sequence>
<dbReference type="OrthoDB" id="8455878at2"/>
<dbReference type="InterPro" id="IPR036320">
    <property type="entry name" value="Glycosyl_Trfase_fam3_N_dom_sf"/>
</dbReference>
<evidence type="ECO:0000256" key="1">
    <source>
        <dbReference type="ARBA" id="ARBA00022676"/>
    </source>
</evidence>
<name>A0A1I0V5R0_9RHOB</name>
<dbReference type="GO" id="GO:0000162">
    <property type="term" value="P:L-tryptophan biosynthetic process"/>
    <property type="evidence" value="ECO:0007669"/>
    <property type="project" value="InterPro"/>
</dbReference>
<dbReference type="AlphaFoldDB" id="A0A1I0V5R0"/>
<reference evidence="4 5" key="1">
    <citation type="submission" date="2016-10" db="EMBL/GenBank/DDBJ databases">
        <authorList>
            <person name="de Groot N.N."/>
        </authorList>
    </citation>
    <scope>NUCLEOTIDE SEQUENCE [LARGE SCALE GENOMIC DNA]</scope>
    <source>
        <strain evidence="4 5">DSM 29316</strain>
    </source>
</reference>
<dbReference type="Gene3D" id="3.40.1030.10">
    <property type="entry name" value="Nucleoside phosphorylase/phosphoribosyltransferase catalytic domain"/>
    <property type="match status" value="1"/>
</dbReference>
<evidence type="ECO:0000256" key="2">
    <source>
        <dbReference type="ARBA" id="ARBA00022679"/>
    </source>
</evidence>
<dbReference type="GO" id="GO:0005829">
    <property type="term" value="C:cytosol"/>
    <property type="evidence" value="ECO:0007669"/>
    <property type="project" value="TreeGrafter"/>
</dbReference>
<dbReference type="InterPro" id="IPR005940">
    <property type="entry name" value="Anthranilate_Pribosyl_Tfrase"/>
</dbReference>
<proteinExistence type="predicted"/>
<dbReference type="NCBIfam" id="NF006564">
    <property type="entry name" value="PRK09071.1"/>
    <property type="match status" value="1"/>
</dbReference>
<dbReference type="SUPFAM" id="SSF47648">
    <property type="entry name" value="Nucleoside phosphorylase/phosphoribosyltransferase N-terminal domain"/>
    <property type="match status" value="1"/>
</dbReference>
<dbReference type="PANTHER" id="PTHR43285">
    <property type="entry name" value="ANTHRANILATE PHOSPHORIBOSYLTRANSFERASE"/>
    <property type="match status" value="1"/>
</dbReference>
<evidence type="ECO:0000259" key="3">
    <source>
        <dbReference type="Pfam" id="PF02885"/>
    </source>
</evidence>
<dbReference type="GO" id="GO:0004048">
    <property type="term" value="F:anthranilate phosphoribosyltransferase activity"/>
    <property type="evidence" value="ECO:0007669"/>
    <property type="project" value="InterPro"/>
</dbReference>
<dbReference type="Proteomes" id="UP000198796">
    <property type="component" value="Unassembled WGS sequence"/>
</dbReference>
<evidence type="ECO:0000313" key="5">
    <source>
        <dbReference type="Proteomes" id="UP000198796"/>
    </source>
</evidence>
<keyword evidence="2 4" id="KW-0808">Transferase</keyword>
<dbReference type="InterPro" id="IPR035902">
    <property type="entry name" value="Nuc_phospho_transferase"/>
</dbReference>